<sequence length="129" mass="14709">MHIFALVVQKIISNKDCSDIKAHCETLRRTLSNACKNNFRFDKYANWRPGVVVEIDQCNLGKNNHRGWHLVSGTCVLGVVKPRRERQLFLIEVPHRTANSLTSVITSHVLEGSTIITDCCRRYKFGLSL</sequence>
<reference evidence="1 2" key="1">
    <citation type="journal article" date="2014" name="Genome Biol. Evol.">
        <title>The genome of the myxosporean Thelohanellus kitauei shows adaptations to nutrient acquisition within its fish host.</title>
        <authorList>
            <person name="Yang Y."/>
            <person name="Xiong J."/>
            <person name="Zhou Z."/>
            <person name="Huo F."/>
            <person name="Miao W."/>
            <person name="Ran C."/>
            <person name="Liu Y."/>
            <person name="Zhang J."/>
            <person name="Feng J."/>
            <person name="Wang M."/>
            <person name="Wang M."/>
            <person name="Wang L."/>
            <person name="Yao B."/>
        </authorList>
    </citation>
    <scope>NUCLEOTIDE SEQUENCE [LARGE SCALE GENOMIC DNA]</scope>
    <source>
        <strain evidence="1">Wuqing</strain>
    </source>
</reference>
<organism evidence="1 2">
    <name type="scientific">Thelohanellus kitauei</name>
    <name type="common">Myxosporean</name>
    <dbReference type="NCBI Taxonomy" id="669202"/>
    <lineage>
        <taxon>Eukaryota</taxon>
        <taxon>Metazoa</taxon>
        <taxon>Cnidaria</taxon>
        <taxon>Myxozoa</taxon>
        <taxon>Myxosporea</taxon>
        <taxon>Bivalvulida</taxon>
        <taxon>Platysporina</taxon>
        <taxon>Myxobolidae</taxon>
        <taxon>Thelohanellus</taxon>
    </lineage>
</organism>
<keyword evidence="2" id="KW-1185">Reference proteome</keyword>
<name>A0A0C2NFK5_THEKT</name>
<gene>
    <name evidence="1" type="ORF">RF11_03638</name>
</gene>
<evidence type="ECO:0000313" key="1">
    <source>
        <dbReference type="EMBL" id="KII75115.1"/>
    </source>
</evidence>
<accession>A0A0C2NFK5</accession>
<comment type="caution">
    <text evidence="1">The sequence shown here is derived from an EMBL/GenBank/DDBJ whole genome shotgun (WGS) entry which is preliminary data.</text>
</comment>
<dbReference type="AlphaFoldDB" id="A0A0C2NFK5"/>
<dbReference type="EMBL" id="JWZT01000025">
    <property type="protein sequence ID" value="KII75115.1"/>
    <property type="molecule type" value="Genomic_DNA"/>
</dbReference>
<proteinExistence type="predicted"/>
<evidence type="ECO:0000313" key="2">
    <source>
        <dbReference type="Proteomes" id="UP000031668"/>
    </source>
</evidence>
<dbReference type="Proteomes" id="UP000031668">
    <property type="component" value="Unassembled WGS sequence"/>
</dbReference>
<protein>
    <recommendedName>
        <fullName evidence="3">ISXO2-like transposase domain-containing protein</fullName>
    </recommendedName>
</protein>
<dbReference type="OrthoDB" id="424490at2759"/>
<evidence type="ECO:0008006" key="3">
    <source>
        <dbReference type="Google" id="ProtNLM"/>
    </source>
</evidence>